<dbReference type="AlphaFoldDB" id="A0A6A1VMQ7"/>
<comment type="subcellular location">
    <subcellularLocation>
        <location evidence="1">Membrane</location>
        <topology evidence="1">Multi-pass membrane protein</topology>
    </subcellularLocation>
</comment>
<evidence type="ECO:0000256" key="2">
    <source>
        <dbReference type="ARBA" id="ARBA00022692"/>
    </source>
</evidence>
<dbReference type="Proteomes" id="UP000516437">
    <property type="component" value="Chromosome 5"/>
</dbReference>
<dbReference type="Pfam" id="PF01027">
    <property type="entry name" value="Bax1-I"/>
    <property type="match status" value="1"/>
</dbReference>
<dbReference type="EMBL" id="RXIC02000023">
    <property type="protein sequence ID" value="KAB1214152.1"/>
    <property type="molecule type" value="Genomic_DNA"/>
</dbReference>
<dbReference type="OrthoDB" id="7933078at2759"/>
<feature type="transmembrane region" description="Helical" evidence="5">
    <location>
        <begin position="78"/>
        <end position="97"/>
    </location>
</feature>
<evidence type="ECO:0000313" key="7">
    <source>
        <dbReference type="Proteomes" id="UP000516437"/>
    </source>
</evidence>
<reference evidence="6 7" key="1">
    <citation type="journal article" date="2019" name="Plant Biotechnol. J.">
        <title>The red bayberry genome and genetic basis of sex determination.</title>
        <authorList>
            <person name="Jia H.M."/>
            <person name="Jia H.J."/>
            <person name="Cai Q.L."/>
            <person name="Wang Y."/>
            <person name="Zhao H.B."/>
            <person name="Yang W.F."/>
            <person name="Wang G.Y."/>
            <person name="Li Y.H."/>
            <person name="Zhan D.L."/>
            <person name="Shen Y.T."/>
            <person name="Niu Q.F."/>
            <person name="Chang L."/>
            <person name="Qiu J."/>
            <person name="Zhao L."/>
            <person name="Xie H.B."/>
            <person name="Fu W.Y."/>
            <person name="Jin J."/>
            <person name="Li X.W."/>
            <person name="Jiao Y."/>
            <person name="Zhou C.C."/>
            <person name="Tu T."/>
            <person name="Chai C.Y."/>
            <person name="Gao J.L."/>
            <person name="Fan L.J."/>
            <person name="van de Weg E."/>
            <person name="Wang J.Y."/>
            <person name="Gao Z.S."/>
        </authorList>
    </citation>
    <scope>NUCLEOTIDE SEQUENCE [LARGE SCALE GENOMIC DNA]</scope>
    <source>
        <tissue evidence="6">Leaves</tissue>
    </source>
</reference>
<comment type="similarity">
    <text evidence="5">Belongs to the BI1 family.</text>
</comment>
<keyword evidence="4 5" id="KW-0472">Membrane</keyword>
<accession>A0A6A1VMQ7</accession>
<proteinExistence type="inferred from homology"/>
<feature type="transmembrane region" description="Helical" evidence="5">
    <location>
        <begin position="178"/>
        <end position="195"/>
    </location>
</feature>
<evidence type="ECO:0000256" key="5">
    <source>
        <dbReference type="RuleBase" id="RU004379"/>
    </source>
</evidence>
<name>A0A6A1VMQ7_9ROSI</name>
<evidence type="ECO:0000256" key="3">
    <source>
        <dbReference type="ARBA" id="ARBA00022989"/>
    </source>
</evidence>
<organism evidence="6 7">
    <name type="scientific">Morella rubra</name>
    <name type="common">Chinese bayberry</name>
    <dbReference type="NCBI Taxonomy" id="262757"/>
    <lineage>
        <taxon>Eukaryota</taxon>
        <taxon>Viridiplantae</taxon>
        <taxon>Streptophyta</taxon>
        <taxon>Embryophyta</taxon>
        <taxon>Tracheophyta</taxon>
        <taxon>Spermatophyta</taxon>
        <taxon>Magnoliopsida</taxon>
        <taxon>eudicotyledons</taxon>
        <taxon>Gunneridae</taxon>
        <taxon>Pentapetalae</taxon>
        <taxon>rosids</taxon>
        <taxon>fabids</taxon>
        <taxon>Fagales</taxon>
        <taxon>Myricaceae</taxon>
        <taxon>Morella</taxon>
    </lineage>
</organism>
<feature type="transmembrane region" description="Helical" evidence="5">
    <location>
        <begin position="104"/>
        <end position="129"/>
    </location>
</feature>
<dbReference type="PANTHER" id="PTHR23291">
    <property type="entry name" value="BAX INHIBITOR-RELATED"/>
    <property type="match status" value="1"/>
</dbReference>
<feature type="transmembrane region" description="Helical" evidence="5">
    <location>
        <begin position="45"/>
        <end position="66"/>
    </location>
</feature>
<gene>
    <name evidence="6" type="ORF">CJ030_MR5G027233</name>
</gene>
<keyword evidence="3 5" id="KW-1133">Transmembrane helix</keyword>
<evidence type="ECO:0000256" key="1">
    <source>
        <dbReference type="ARBA" id="ARBA00004141"/>
    </source>
</evidence>
<comment type="caution">
    <text evidence="6">The sequence shown here is derived from an EMBL/GenBank/DDBJ whole genome shotgun (WGS) entry which is preliminary data.</text>
</comment>
<evidence type="ECO:0000256" key="4">
    <source>
        <dbReference type="ARBA" id="ARBA00023136"/>
    </source>
</evidence>
<feature type="transmembrane region" description="Helical" evidence="5">
    <location>
        <begin position="149"/>
        <end position="171"/>
    </location>
</feature>
<feature type="transmembrane region" description="Helical" evidence="5">
    <location>
        <begin position="210"/>
        <end position="231"/>
    </location>
</feature>
<dbReference type="GO" id="GO:0016020">
    <property type="term" value="C:membrane"/>
    <property type="evidence" value="ECO:0007669"/>
    <property type="project" value="UniProtKB-SubCell"/>
</dbReference>
<sequence length="236" mass="26374">MEKMHGYAGVSTKSGGEVDLESGETLYPGLSYGENQLRWGFIRKVYGILAAQLVLTTIVSAVTVLHHPLNDLLRGNSGLLLFLMFLPLLLLWPLYIYQQKHPLNFVFLGLFTLSLSLTVGVTCANTDAVVASLTGYTFWASKKGKDFSYLGPILFTSLFVLILTGFIQMFFPFGSTTNAIYGAIGAIIFAGYIVYDTDNLIKRFTYDEYIWASVNLYLDILNLFLTILRMLRQGNN</sequence>
<keyword evidence="2 5" id="KW-0812">Transmembrane</keyword>
<evidence type="ECO:0000313" key="6">
    <source>
        <dbReference type="EMBL" id="KAB1214152.1"/>
    </source>
</evidence>
<keyword evidence="7" id="KW-1185">Reference proteome</keyword>
<dbReference type="PANTHER" id="PTHR23291:SF50">
    <property type="entry name" value="PROTEIN LIFEGUARD 4"/>
    <property type="match status" value="1"/>
</dbReference>
<protein>
    <submittedName>
        <fullName evidence="6">BI1-like protein</fullName>
    </submittedName>
</protein>
<dbReference type="InterPro" id="IPR006214">
    <property type="entry name" value="Bax_inhibitor_1-related"/>
</dbReference>